<organism evidence="6 7">
    <name type="scientific">Massilia oculi</name>
    <dbReference type="NCBI Taxonomy" id="945844"/>
    <lineage>
        <taxon>Bacteria</taxon>
        <taxon>Pseudomonadati</taxon>
        <taxon>Pseudomonadota</taxon>
        <taxon>Betaproteobacteria</taxon>
        <taxon>Burkholderiales</taxon>
        <taxon>Oxalobacteraceae</taxon>
        <taxon>Telluria group</taxon>
        <taxon>Massilia</taxon>
    </lineage>
</organism>
<name>A0A2S2DIF6_9BURK</name>
<protein>
    <submittedName>
        <fullName evidence="6">Transcriptional regulator</fullName>
    </submittedName>
</protein>
<evidence type="ECO:0000256" key="3">
    <source>
        <dbReference type="ARBA" id="ARBA00023125"/>
    </source>
</evidence>
<dbReference type="Pfam" id="PF00126">
    <property type="entry name" value="HTH_1"/>
    <property type="match status" value="1"/>
</dbReference>
<accession>A0A2S2DIF6</accession>
<sequence length="305" mass="33306">MIDKLEITHLRTLDALNRFDTISAAAEHLDVSQQAVSLQLKKIRTILGDPLFVRTGQGMAPTPYAKLIAPHIGQVLAQLNGIPLPFEVRPEQAERTLVVSGTDYTQKVIVADLVRMLRCEAPRVKVAVVDIEVSALTRKLHQGEIDLIFTVDGYVAPGLVTQPLFLEQYRCVTGNRALAGGGVMSLEKLVEHDFIVTNPGMASFTGSADGWFARQGLQRRVVASAPSFFMALEYLKGSDLVAFMPSRLLPCEGVFEIGLPKYPPGYQVVAAHHPNAQNDSFITWVLERVGSRLASTTLVSATSRA</sequence>
<comment type="similarity">
    <text evidence="1">Belongs to the LysR transcriptional regulatory family.</text>
</comment>
<evidence type="ECO:0000313" key="7">
    <source>
        <dbReference type="Proteomes" id="UP000245820"/>
    </source>
</evidence>
<dbReference type="InterPro" id="IPR005119">
    <property type="entry name" value="LysR_subst-bd"/>
</dbReference>
<dbReference type="InterPro" id="IPR036390">
    <property type="entry name" value="WH_DNA-bd_sf"/>
</dbReference>
<evidence type="ECO:0000259" key="5">
    <source>
        <dbReference type="PROSITE" id="PS50931"/>
    </source>
</evidence>
<dbReference type="OrthoDB" id="8981337at2"/>
<dbReference type="InterPro" id="IPR000847">
    <property type="entry name" value="LysR_HTH_N"/>
</dbReference>
<dbReference type="GO" id="GO:0003700">
    <property type="term" value="F:DNA-binding transcription factor activity"/>
    <property type="evidence" value="ECO:0007669"/>
    <property type="project" value="InterPro"/>
</dbReference>
<keyword evidence="4" id="KW-0804">Transcription</keyword>
<dbReference type="Gene3D" id="3.40.190.10">
    <property type="entry name" value="Periplasmic binding protein-like II"/>
    <property type="match status" value="2"/>
</dbReference>
<feature type="domain" description="HTH lysR-type" evidence="5">
    <location>
        <begin position="5"/>
        <end position="62"/>
    </location>
</feature>
<dbReference type="InterPro" id="IPR050389">
    <property type="entry name" value="LysR-type_TF"/>
</dbReference>
<keyword evidence="3" id="KW-0238">DNA-binding</keyword>
<dbReference type="EMBL" id="CP029343">
    <property type="protein sequence ID" value="AWL05117.1"/>
    <property type="molecule type" value="Genomic_DNA"/>
</dbReference>
<dbReference type="AlphaFoldDB" id="A0A2S2DIF6"/>
<dbReference type="RefSeq" id="WP_109345457.1">
    <property type="nucleotide sequence ID" value="NZ_CP029343.1"/>
</dbReference>
<dbReference type="PRINTS" id="PR00039">
    <property type="entry name" value="HTHLYSR"/>
</dbReference>
<keyword evidence="2" id="KW-0805">Transcription regulation</keyword>
<dbReference type="Gene3D" id="1.10.10.10">
    <property type="entry name" value="Winged helix-like DNA-binding domain superfamily/Winged helix DNA-binding domain"/>
    <property type="match status" value="1"/>
</dbReference>
<gene>
    <name evidence="6" type="ORF">DIR46_12210</name>
</gene>
<dbReference type="Pfam" id="PF03466">
    <property type="entry name" value="LysR_substrate"/>
    <property type="match status" value="1"/>
</dbReference>
<dbReference type="PANTHER" id="PTHR30118:SF15">
    <property type="entry name" value="TRANSCRIPTIONAL REGULATORY PROTEIN"/>
    <property type="match status" value="1"/>
</dbReference>
<dbReference type="SUPFAM" id="SSF46785">
    <property type="entry name" value="Winged helix' DNA-binding domain"/>
    <property type="match status" value="1"/>
</dbReference>
<dbReference type="InterPro" id="IPR036388">
    <property type="entry name" value="WH-like_DNA-bd_sf"/>
</dbReference>
<evidence type="ECO:0000256" key="1">
    <source>
        <dbReference type="ARBA" id="ARBA00009437"/>
    </source>
</evidence>
<dbReference type="Proteomes" id="UP000245820">
    <property type="component" value="Chromosome"/>
</dbReference>
<evidence type="ECO:0000313" key="6">
    <source>
        <dbReference type="EMBL" id="AWL05117.1"/>
    </source>
</evidence>
<dbReference type="PROSITE" id="PS50931">
    <property type="entry name" value="HTH_LYSR"/>
    <property type="match status" value="1"/>
</dbReference>
<proteinExistence type="inferred from homology"/>
<keyword evidence="7" id="KW-1185">Reference proteome</keyword>
<evidence type="ECO:0000256" key="4">
    <source>
        <dbReference type="ARBA" id="ARBA00023163"/>
    </source>
</evidence>
<dbReference type="GO" id="GO:0003677">
    <property type="term" value="F:DNA binding"/>
    <property type="evidence" value="ECO:0007669"/>
    <property type="project" value="UniProtKB-KW"/>
</dbReference>
<reference evidence="6 7" key="1">
    <citation type="submission" date="2018-05" db="EMBL/GenBank/DDBJ databases">
        <title>Complete genome sequence of Massilia oculi sp. nov. CCUG 43427T (=DSM 26321T), the type strain of M. oculi, and comparison with genome sequences of other Massilia strains.</title>
        <authorList>
            <person name="Zhu B."/>
        </authorList>
    </citation>
    <scope>NUCLEOTIDE SEQUENCE [LARGE SCALE GENOMIC DNA]</scope>
    <source>
        <strain evidence="6 7">CCUG 43427</strain>
    </source>
</reference>
<dbReference type="SUPFAM" id="SSF53850">
    <property type="entry name" value="Periplasmic binding protein-like II"/>
    <property type="match status" value="1"/>
</dbReference>
<dbReference type="KEGG" id="mtim:DIR46_12210"/>
<evidence type="ECO:0000256" key="2">
    <source>
        <dbReference type="ARBA" id="ARBA00023015"/>
    </source>
</evidence>
<dbReference type="PANTHER" id="PTHR30118">
    <property type="entry name" value="HTH-TYPE TRANSCRIPTIONAL REGULATOR LEUO-RELATED"/>
    <property type="match status" value="1"/>
</dbReference>